<accession>A0ABS6FKB7</accession>
<protein>
    <submittedName>
        <fullName evidence="1">Uncharacterized protein</fullName>
    </submittedName>
</protein>
<evidence type="ECO:0000313" key="2">
    <source>
        <dbReference type="Proteomes" id="UP000783742"/>
    </source>
</evidence>
<comment type="caution">
    <text evidence="1">The sequence shown here is derived from an EMBL/GenBank/DDBJ whole genome shotgun (WGS) entry which is preliminary data.</text>
</comment>
<name>A0ABS6FKB7_9FIRM</name>
<gene>
    <name evidence="1" type="ORF">KQI68_07300</name>
</gene>
<evidence type="ECO:0000313" key="1">
    <source>
        <dbReference type="EMBL" id="MBU5669645.1"/>
    </source>
</evidence>
<dbReference type="RefSeq" id="WP_216549479.1">
    <property type="nucleotide sequence ID" value="NZ_JAHLQO010000004.1"/>
</dbReference>
<dbReference type="Proteomes" id="UP000783742">
    <property type="component" value="Unassembled WGS sequence"/>
</dbReference>
<reference evidence="1 2" key="1">
    <citation type="submission" date="2021-06" db="EMBL/GenBank/DDBJ databases">
        <authorList>
            <person name="Sun Q."/>
            <person name="Li D."/>
        </authorList>
    </citation>
    <scope>NUCLEOTIDE SEQUENCE [LARGE SCALE GENOMIC DNA]</scope>
    <source>
        <strain evidence="1 2">MSJ-1</strain>
    </source>
</reference>
<organism evidence="1 2">
    <name type="scientific">Peptoniphilus ovalis</name>
    <dbReference type="NCBI Taxonomy" id="2841503"/>
    <lineage>
        <taxon>Bacteria</taxon>
        <taxon>Bacillati</taxon>
        <taxon>Bacillota</taxon>
        <taxon>Tissierellia</taxon>
        <taxon>Tissierellales</taxon>
        <taxon>Peptoniphilaceae</taxon>
        <taxon>Peptoniphilus</taxon>
    </lineage>
</organism>
<proteinExistence type="predicted"/>
<keyword evidence="2" id="KW-1185">Reference proteome</keyword>
<sequence>MALVVYKDKKYTVKKNRYGFILCNNHGDYDNHGHFKRFNTCMLLIGLMESNVVPDSEYLRQSVLRISIDEKYLNKVKTKMDKGTKKYININKGVKRK</sequence>
<dbReference type="EMBL" id="JAHLQO010000004">
    <property type="protein sequence ID" value="MBU5669645.1"/>
    <property type="molecule type" value="Genomic_DNA"/>
</dbReference>